<evidence type="ECO:0000256" key="5">
    <source>
        <dbReference type="ARBA" id="ARBA00023172"/>
    </source>
</evidence>
<dbReference type="Pfam" id="PF04381">
    <property type="entry name" value="RdgC"/>
    <property type="match status" value="1"/>
</dbReference>
<protein>
    <recommendedName>
        <fullName evidence="3">Recombination-associated protein RdgC</fullName>
    </recommendedName>
</protein>
<keyword evidence="7" id="KW-1185">Reference proteome</keyword>
<dbReference type="GO" id="GO:0006310">
    <property type="term" value="P:DNA recombination"/>
    <property type="evidence" value="ECO:0007669"/>
    <property type="project" value="UniProtKB-KW"/>
</dbReference>
<dbReference type="OrthoDB" id="5290530at2"/>
<keyword evidence="4" id="KW-0963">Cytoplasm</keyword>
<dbReference type="InterPro" id="IPR007476">
    <property type="entry name" value="RdgC"/>
</dbReference>
<dbReference type="GO" id="GO:0000018">
    <property type="term" value="P:regulation of DNA recombination"/>
    <property type="evidence" value="ECO:0007669"/>
    <property type="project" value="TreeGrafter"/>
</dbReference>
<dbReference type="NCBIfam" id="NF001464">
    <property type="entry name" value="PRK00321.1-5"/>
    <property type="match status" value="1"/>
</dbReference>
<dbReference type="AlphaFoldDB" id="A0A554XGP4"/>
<dbReference type="NCBIfam" id="NF001463">
    <property type="entry name" value="PRK00321.1-4"/>
    <property type="match status" value="1"/>
</dbReference>
<evidence type="ECO:0000313" key="7">
    <source>
        <dbReference type="Proteomes" id="UP000318294"/>
    </source>
</evidence>
<dbReference type="PANTHER" id="PTHR38103:SF1">
    <property type="entry name" value="RECOMBINATION-ASSOCIATED PROTEIN RDGC"/>
    <property type="match status" value="1"/>
</dbReference>
<comment type="similarity">
    <text evidence="2">Belongs to the RdgC family.</text>
</comment>
<sequence length="301" mass="32798">MFKQLTLYQLAPDFTATLEHAQAALAAQPFAPCAPTQTLSVGWVAPRGEPHAPLIESVAGHWLMRFCIETKRVPAAVVRQALQERCARIQAEEGREPGRREQRELKEAIELELLPLAFPRRAAVQVWLDRAQGRVALDTTTAARLDAVTTALTRALPGLRLTPLQTTLAPATAMGNWLTGAAADWPPHFAPGREVELKGDGDSPAVVRFARHVLEREDMQRHLAQGKRPARLALDWEGRVQFVLTDTLQLRRIIFDDGVFATQGQSDDGGFDADAAIATGELATLITDLINALGGLAPGTF</sequence>
<dbReference type="GO" id="GO:0003690">
    <property type="term" value="F:double-stranded DNA binding"/>
    <property type="evidence" value="ECO:0007669"/>
    <property type="project" value="TreeGrafter"/>
</dbReference>
<evidence type="ECO:0000313" key="6">
    <source>
        <dbReference type="EMBL" id="TSE34993.1"/>
    </source>
</evidence>
<dbReference type="GO" id="GO:0043590">
    <property type="term" value="C:bacterial nucleoid"/>
    <property type="evidence" value="ECO:0007669"/>
    <property type="project" value="TreeGrafter"/>
</dbReference>
<dbReference type="EMBL" id="VJON01000012">
    <property type="protein sequence ID" value="TSE34993.1"/>
    <property type="molecule type" value="Genomic_DNA"/>
</dbReference>
<gene>
    <name evidence="6" type="primary">rdgC</name>
    <name evidence="6" type="ORF">Tchar_01051</name>
</gene>
<comment type="subcellular location">
    <subcellularLocation>
        <location evidence="1">Cytoplasm</location>
        <location evidence="1">Nucleoid</location>
    </subcellularLocation>
</comment>
<comment type="caution">
    <text evidence="6">The sequence shown here is derived from an EMBL/GenBank/DDBJ whole genome shotgun (WGS) entry which is preliminary data.</text>
</comment>
<reference evidence="6 7" key="1">
    <citation type="submission" date="2019-07" db="EMBL/GenBank/DDBJ databases">
        <title>Tepidimonas charontis SPSP-6 draft genome.</title>
        <authorList>
            <person name="Da Costa M.S."/>
            <person name="Froufe H.J.C."/>
            <person name="Egas C."/>
            <person name="Albuquerque L."/>
        </authorList>
    </citation>
    <scope>NUCLEOTIDE SEQUENCE [LARGE SCALE GENOMIC DNA]</scope>
    <source>
        <strain evidence="6 7">SPSP-6</strain>
    </source>
</reference>
<evidence type="ECO:0000256" key="2">
    <source>
        <dbReference type="ARBA" id="ARBA00008657"/>
    </source>
</evidence>
<organism evidence="6 7">
    <name type="scientific">Tepidimonas charontis</name>
    <dbReference type="NCBI Taxonomy" id="2267262"/>
    <lineage>
        <taxon>Bacteria</taxon>
        <taxon>Pseudomonadati</taxon>
        <taxon>Pseudomonadota</taxon>
        <taxon>Betaproteobacteria</taxon>
        <taxon>Burkholderiales</taxon>
        <taxon>Tepidimonas</taxon>
    </lineage>
</organism>
<dbReference type="PANTHER" id="PTHR38103">
    <property type="entry name" value="RECOMBINATION-ASSOCIATED PROTEIN RDGC"/>
    <property type="match status" value="1"/>
</dbReference>
<evidence type="ECO:0000256" key="4">
    <source>
        <dbReference type="ARBA" id="ARBA00022490"/>
    </source>
</evidence>
<dbReference type="RefSeq" id="WP_144328030.1">
    <property type="nucleotide sequence ID" value="NZ_VJON01000012.1"/>
</dbReference>
<keyword evidence="5" id="KW-0233">DNA recombination</keyword>
<accession>A0A554XGP4</accession>
<evidence type="ECO:0000256" key="1">
    <source>
        <dbReference type="ARBA" id="ARBA00004453"/>
    </source>
</evidence>
<dbReference type="Proteomes" id="UP000318294">
    <property type="component" value="Unassembled WGS sequence"/>
</dbReference>
<name>A0A554XGP4_9BURK</name>
<proteinExistence type="inferred from homology"/>
<evidence type="ECO:0000256" key="3">
    <source>
        <dbReference type="ARBA" id="ARBA00022296"/>
    </source>
</evidence>